<keyword evidence="5" id="KW-1185">Reference proteome</keyword>
<dbReference type="Proteomes" id="UP001529510">
    <property type="component" value="Unassembled WGS sequence"/>
</dbReference>
<dbReference type="PANTHER" id="PTHR11818">
    <property type="entry name" value="BETA/GAMMA CRYSTALLIN"/>
    <property type="match status" value="1"/>
</dbReference>
<protein>
    <recommendedName>
        <fullName evidence="3">Beta/gamma crystallin 'Greek key' domain-containing protein</fullName>
    </recommendedName>
</protein>
<dbReference type="PROSITE" id="PS50915">
    <property type="entry name" value="CRYSTALLIN_BETA_GAMMA"/>
    <property type="match status" value="2"/>
</dbReference>
<organism evidence="4 5">
    <name type="scientific">Cirrhinus mrigala</name>
    <name type="common">Mrigala</name>
    <dbReference type="NCBI Taxonomy" id="683832"/>
    <lineage>
        <taxon>Eukaryota</taxon>
        <taxon>Metazoa</taxon>
        <taxon>Chordata</taxon>
        <taxon>Craniata</taxon>
        <taxon>Vertebrata</taxon>
        <taxon>Euteleostomi</taxon>
        <taxon>Actinopterygii</taxon>
        <taxon>Neopterygii</taxon>
        <taxon>Teleostei</taxon>
        <taxon>Ostariophysi</taxon>
        <taxon>Cypriniformes</taxon>
        <taxon>Cyprinidae</taxon>
        <taxon>Labeoninae</taxon>
        <taxon>Labeonini</taxon>
        <taxon>Cirrhinus</taxon>
    </lineage>
</organism>
<dbReference type="InterPro" id="IPR050252">
    <property type="entry name" value="Beta/Gamma-Crystallin"/>
</dbReference>
<accession>A0ABD0MRT1</accession>
<name>A0ABD0MRT1_CIRMR</name>
<dbReference type="PANTHER" id="PTHR11818:SF42">
    <property type="entry name" value="VOLTAGE-GATED HYDROGEN CHANNEL 1"/>
    <property type="match status" value="1"/>
</dbReference>
<keyword evidence="2" id="KW-0677">Repeat</keyword>
<dbReference type="Pfam" id="PF00030">
    <property type="entry name" value="Crystall"/>
    <property type="match status" value="5"/>
</dbReference>
<dbReference type="SUPFAM" id="SSF49695">
    <property type="entry name" value="gamma-Crystallin-like"/>
    <property type="match status" value="3"/>
</dbReference>
<sequence length="446" mass="51118">VSSLLPEEFTEYVVRVYYTKNSDEEEKDAKECFDWWCRGMCEIELEFKGTKRVITGDCPSLEDCGITEIRSCKVIRGVWELCEGRDYTDPYVQLNRGECLTWGTENCTTSVLSIKHVTSFNIRLYQEENFEGPVCVTTVECPSVEKQFNIKAIHSCKVISGVWKLYNDPNYSGEHYLLKEGEYRSLRAPAQSLECVPFKILLYEKVNFEGPVFETTVDWRSLHGCGINEVRSCKVLSGVWDLYADSDYTEPRYQLQEGKYPNPEAWSNGKSTAPALSVERVTPYRIRLYEKENFEGPVCVTTVECPSLDDCGITEIRSCKVISGVWKLYNDPNYSGEHYLLKEGEYRSLRAPAQSLECVPFKILLYEKVNFEGPVFETTVDWRSLHGCGINEVRSCKVLSGVWDLYEGSDYTEPRWKLPVGEYCNPEAWSASDRTAPAHSVKRVTE</sequence>
<dbReference type="InterPro" id="IPR011024">
    <property type="entry name" value="G_crystallin-like"/>
</dbReference>
<feature type="domain" description="Beta/gamma crystallin 'Greek key'" evidence="3">
    <location>
        <begin position="161"/>
        <end position="197"/>
    </location>
</feature>
<gene>
    <name evidence="4" type="ORF">M9458_052838</name>
</gene>
<evidence type="ECO:0000256" key="2">
    <source>
        <dbReference type="ARBA" id="ARBA00022737"/>
    </source>
</evidence>
<dbReference type="InterPro" id="IPR001064">
    <property type="entry name" value="Beta/gamma_crystallin"/>
</dbReference>
<dbReference type="PRINTS" id="PR01367">
    <property type="entry name" value="BGCRYSTALLIN"/>
</dbReference>
<dbReference type="AlphaFoldDB" id="A0ABD0MRT1"/>
<feature type="non-terminal residue" evidence="4">
    <location>
        <position position="1"/>
    </location>
</feature>
<comment type="similarity">
    <text evidence="1">Belongs to the beta/gamma-crystallin family.</text>
</comment>
<dbReference type="SMART" id="SM00247">
    <property type="entry name" value="XTALbg"/>
    <property type="match status" value="5"/>
</dbReference>
<evidence type="ECO:0000313" key="5">
    <source>
        <dbReference type="Proteomes" id="UP001529510"/>
    </source>
</evidence>
<evidence type="ECO:0000313" key="4">
    <source>
        <dbReference type="EMBL" id="KAL0151837.1"/>
    </source>
</evidence>
<proteinExistence type="inferred from homology"/>
<evidence type="ECO:0000256" key="1">
    <source>
        <dbReference type="ARBA" id="ARBA00009646"/>
    </source>
</evidence>
<dbReference type="Gene3D" id="3.30.70.2760">
    <property type="match status" value="1"/>
</dbReference>
<feature type="domain" description="Beta/gamma crystallin 'Greek key'" evidence="3">
    <location>
        <begin position="324"/>
        <end position="360"/>
    </location>
</feature>
<dbReference type="EMBL" id="JAMKFB020000221">
    <property type="protein sequence ID" value="KAL0151837.1"/>
    <property type="molecule type" value="Genomic_DNA"/>
</dbReference>
<dbReference type="Gene3D" id="2.60.20.10">
    <property type="entry name" value="Crystallins"/>
    <property type="match status" value="5"/>
</dbReference>
<evidence type="ECO:0000259" key="3">
    <source>
        <dbReference type="PROSITE" id="PS50915"/>
    </source>
</evidence>
<reference evidence="4 5" key="1">
    <citation type="submission" date="2024-05" db="EMBL/GenBank/DDBJ databases">
        <title>Genome sequencing and assembly of Indian major carp, Cirrhinus mrigala (Hamilton, 1822).</title>
        <authorList>
            <person name="Mohindra V."/>
            <person name="Chowdhury L.M."/>
            <person name="Lal K."/>
            <person name="Jena J.K."/>
        </authorList>
    </citation>
    <scope>NUCLEOTIDE SEQUENCE [LARGE SCALE GENOMIC DNA]</scope>
    <source>
        <strain evidence="4">CM1030</strain>
        <tissue evidence="4">Blood</tissue>
    </source>
</reference>
<comment type="caution">
    <text evidence="4">The sequence shown here is derived from an EMBL/GenBank/DDBJ whole genome shotgun (WGS) entry which is preliminary data.</text>
</comment>